<sequence length="307" mass="35608">MAEQQFLFQYLKDLPRYATEKPFIYESNLSYDKPPVSNVEKEIRSVKLTNVRGNIGSFSCDEHGFMYMNHKTSVTFDGDKTQESLEYIEETMSLLQEIFNTNHVISYDIRRRDSNQDRKDVQEIQENAFEKPREPAPPVYAVHIGELETLSFNSHFLNSVKDHTLHGGFHRAKRHLTDEEIEKFINSGKYRIRIVNTWRPIKKINSSPLAVCDFNTLSMDDLVETDLVSEDYLGETYSLKYNPTHEFYWLRNQKPEELCVFVVFDSLNNSTGKITACAHTAFENPYAPSNAPARQSIEVRSLVLTLL</sequence>
<keyword evidence="3" id="KW-1185">Reference proteome</keyword>
<comment type="similarity">
    <text evidence="1">Belongs to the asaB hydroxylase/desaturase family.</text>
</comment>
<dbReference type="OrthoDB" id="412788at2759"/>
<dbReference type="OMA" id="QSDEEVW"/>
<dbReference type="EMBL" id="JQGA01001056">
    <property type="protein sequence ID" value="KGO70256.1"/>
    <property type="molecule type" value="Genomic_DNA"/>
</dbReference>
<dbReference type="AlphaFoldDB" id="A0A0A2KTL5"/>
<evidence type="ECO:0000256" key="1">
    <source>
        <dbReference type="ARBA" id="ARBA00023604"/>
    </source>
</evidence>
<evidence type="ECO:0000313" key="2">
    <source>
        <dbReference type="EMBL" id="KGO70256.1"/>
    </source>
</evidence>
<dbReference type="Proteomes" id="UP000030104">
    <property type="component" value="Unassembled WGS sequence"/>
</dbReference>
<gene>
    <name evidence="2" type="ORF">PITC_020750</name>
</gene>
<dbReference type="NCBIfam" id="NF041278">
    <property type="entry name" value="CmcJ_NvfI_EfuI"/>
    <property type="match status" value="1"/>
</dbReference>
<dbReference type="PhylomeDB" id="A0A0A2KTL5"/>
<name>A0A0A2KTL5_PENIT</name>
<proteinExistence type="inferred from homology"/>
<dbReference type="GO" id="GO:0016491">
    <property type="term" value="F:oxidoreductase activity"/>
    <property type="evidence" value="ECO:0007669"/>
    <property type="project" value="InterPro"/>
</dbReference>
<comment type="caution">
    <text evidence="2">The sequence shown here is derived from an EMBL/GenBank/DDBJ whole genome shotgun (WGS) entry which is preliminary data.</text>
</comment>
<protein>
    <recommendedName>
        <fullName evidence="4">Methyltransferase</fullName>
    </recommendedName>
</protein>
<organism evidence="2 3">
    <name type="scientific">Penicillium italicum</name>
    <name type="common">Blue mold</name>
    <dbReference type="NCBI Taxonomy" id="40296"/>
    <lineage>
        <taxon>Eukaryota</taxon>
        <taxon>Fungi</taxon>
        <taxon>Dikarya</taxon>
        <taxon>Ascomycota</taxon>
        <taxon>Pezizomycotina</taxon>
        <taxon>Eurotiomycetes</taxon>
        <taxon>Eurotiomycetidae</taxon>
        <taxon>Eurotiales</taxon>
        <taxon>Aspergillaceae</taxon>
        <taxon>Penicillium</taxon>
    </lineage>
</organism>
<dbReference type="PANTHER" id="PTHR34598:SF3">
    <property type="entry name" value="OXIDOREDUCTASE AN1597"/>
    <property type="match status" value="1"/>
</dbReference>
<dbReference type="InterPro" id="IPR044053">
    <property type="entry name" value="AsaB-like"/>
</dbReference>
<dbReference type="STRING" id="40296.A0A0A2KTL5"/>
<dbReference type="PANTHER" id="PTHR34598">
    <property type="entry name" value="BLL6449 PROTEIN"/>
    <property type="match status" value="1"/>
</dbReference>
<evidence type="ECO:0008006" key="4">
    <source>
        <dbReference type="Google" id="ProtNLM"/>
    </source>
</evidence>
<reference evidence="2 3" key="1">
    <citation type="journal article" date="2015" name="Mol. Plant Microbe Interact.">
        <title>Genome, transcriptome, and functional analyses of Penicillium expansum provide new insights into secondary metabolism and pathogenicity.</title>
        <authorList>
            <person name="Ballester A.R."/>
            <person name="Marcet-Houben M."/>
            <person name="Levin E."/>
            <person name="Sela N."/>
            <person name="Selma-Lazaro C."/>
            <person name="Carmona L."/>
            <person name="Wisniewski M."/>
            <person name="Droby S."/>
            <person name="Gonzalez-Candelas L."/>
            <person name="Gabaldon T."/>
        </authorList>
    </citation>
    <scope>NUCLEOTIDE SEQUENCE [LARGE SCALE GENOMIC DNA]</scope>
    <source>
        <strain evidence="2 3">PHI-1</strain>
    </source>
</reference>
<dbReference type="HOGENOM" id="CLU_042688_2_0_1"/>
<evidence type="ECO:0000313" key="3">
    <source>
        <dbReference type="Proteomes" id="UP000030104"/>
    </source>
</evidence>
<accession>A0A0A2KTL5</accession>